<evidence type="ECO:0000313" key="5">
    <source>
        <dbReference type="Proteomes" id="UP000001568"/>
    </source>
</evidence>
<keyword evidence="5" id="KW-1185">Reference proteome</keyword>
<proteinExistence type="predicted"/>
<dbReference type="GeneID" id="4999836"/>
<dbReference type="Pfam" id="PF04755">
    <property type="entry name" value="PAP_fibrillin"/>
    <property type="match status" value="1"/>
</dbReference>
<dbReference type="KEGG" id="olu:OSTLU_28878"/>
<name>A4RR37_OSTLU</name>
<accession>A4RR37</accession>
<dbReference type="Gramene" id="ABO93794">
    <property type="protein sequence ID" value="ABO93794"/>
    <property type="gene ID" value="OSTLU_28878"/>
</dbReference>
<feature type="domain" description="Plastid lipid-associated protein/fibrillin conserved" evidence="3">
    <location>
        <begin position="11"/>
        <end position="55"/>
    </location>
</feature>
<dbReference type="InterPro" id="IPR039633">
    <property type="entry name" value="PAP"/>
</dbReference>
<gene>
    <name evidence="4" type="ORF">OSTLU_28878</name>
</gene>
<dbReference type="RefSeq" id="XP_001415502.1">
    <property type="nucleotide sequence ID" value="XM_001415465.1"/>
</dbReference>
<dbReference type="EMBL" id="CP000581">
    <property type="protein sequence ID" value="ABO93794.1"/>
    <property type="molecule type" value="Genomic_DNA"/>
</dbReference>
<reference evidence="4 5" key="1">
    <citation type="journal article" date="2007" name="Proc. Natl. Acad. Sci. U.S.A.">
        <title>The tiny eukaryote Ostreococcus provides genomic insights into the paradox of plankton speciation.</title>
        <authorList>
            <person name="Palenik B."/>
            <person name="Grimwood J."/>
            <person name="Aerts A."/>
            <person name="Rouze P."/>
            <person name="Salamov A."/>
            <person name="Putnam N."/>
            <person name="Dupont C."/>
            <person name="Jorgensen R."/>
            <person name="Derelle E."/>
            <person name="Rombauts S."/>
            <person name="Zhou K."/>
            <person name="Otillar R."/>
            <person name="Merchant S.S."/>
            <person name="Podell S."/>
            <person name="Gaasterland T."/>
            <person name="Napoli C."/>
            <person name="Gendler K."/>
            <person name="Manuell A."/>
            <person name="Tai V."/>
            <person name="Vallon O."/>
            <person name="Piganeau G."/>
            <person name="Jancek S."/>
            <person name="Heijde M."/>
            <person name="Jabbari K."/>
            <person name="Bowler C."/>
            <person name="Lohr M."/>
            <person name="Robbens S."/>
            <person name="Werner G."/>
            <person name="Dubchak I."/>
            <person name="Pazour G.J."/>
            <person name="Ren Q."/>
            <person name="Paulsen I."/>
            <person name="Delwiche C."/>
            <person name="Schmutz J."/>
            <person name="Rokhsar D."/>
            <person name="Van de Peer Y."/>
            <person name="Moreau H."/>
            <person name="Grigoriev I.V."/>
        </authorList>
    </citation>
    <scope>NUCLEOTIDE SEQUENCE [LARGE SCALE GENOMIC DNA]</scope>
    <source>
        <strain evidence="4 5">CCE9901</strain>
    </source>
</reference>
<dbReference type="GO" id="GO:0009536">
    <property type="term" value="C:plastid"/>
    <property type="evidence" value="ECO:0007669"/>
    <property type="project" value="UniProtKB-SubCell"/>
</dbReference>
<dbReference type="PANTHER" id="PTHR31906">
    <property type="entry name" value="PLASTID-LIPID-ASSOCIATED PROTEIN 4, CHLOROPLASTIC-RELATED"/>
    <property type="match status" value="1"/>
</dbReference>
<evidence type="ECO:0000313" key="4">
    <source>
        <dbReference type="EMBL" id="ABO93794.1"/>
    </source>
</evidence>
<keyword evidence="2" id="KW-0934">Plastid</keyword>
<dbReference type="HOGENOM" id="CLU_083732_0_0_1"/>
<protein>
    <recommendedName>
        <fullName evidence="3">Plastid lipid-associated protein/fibrillin conserved domain-containing protein</fullName>
    </recommendedName>
</protein>
<evidence type="ECO:0000259" key="3">
    <source>
        <dbReference type="Pfam" id="PF04755"/>
    </source>
</evidence>
<dbReference type="AlphaFoldDB" id="A4RR37"/>
<organism evidence="4 5">
    <name type="scientific">Ostreococcus lucimarinus (strain CCE9901)</name>
    <dbReference type="NCBI Taxonomy" id="436017"/>
    <lineage>
        <taxon>Eukaryota</taxon>
        <taxon>Viridiplantae</taxon>
        <taxon>Chlorophyta</taxon>
        <taxon>Mamiellophyceae</taxon>
        <taxon>Mamiellales</taxon>
        <taxon>Bathycoccaceae</taxon>
        <taxon>Ostreococcus</taxon>
    </lineage>
</organism>
<sequence length="222" mass="23961">MNIYALAACAGRGEAATTQQRDEMRALVRSLTNPTAAPARDERLNGTWELVYESSGFPFRSSPFFWAVGKLLGENADFFYGAHEHQTSMFGGGCGTCLQKISEGALESDCIVKASLGVPLLGFAPLFSGYGSVITKGTTRVLDDDTIAMPLGSLSTTVRQDDANVLPALNFLNGTTVPVGDVMGRIADGESEVTMRITYLDEDMRVSELEDGTQLVYRRRVA</sequence>
<dbReference type="Proteomes" id="UP000001568">
    <property type="component" value="Chromosome 1"/>
</dbReference>
<dbReference type="InterPro" id="IPR006843">
    <property type="entry name" value="PAP/fibrillin_dom"/>
</dbReference>
<evidence type="ECO:0000256" key="1">
    <source>
        <dbReference type="ARBA" id="ARBA00004474"/>
    </source>
</evidence>
<dbReference type="OMA" id="LCYSSTQ"/>
<evidence type="ECO:0000256" key="2">
    <source>
        <dbReference type="ARBA" id="ARBA00022640"/>
    </source>
</evidence>
<dbReference type="OrthoDB" id="2015720at2759"/>
<comment type="subcellular location">
    <subcellularLocation>
        <location evidence="1">Plastid</location>
    </subcellularLocation>
</comment>